<reference evidence="2" key="1">
    <citation type="submission" date="2021-03" db="EMBL/GenBank/DDBJ databases">
        <title>Revisited historic fungal species revealed as producer of novel bioactive compounds through whole genome sequencing and comparative genomics.</title>
        <authorList>
            <person name="Vignolle G.A."/>
            <person name="Hochenegger N."/>
            <person name="Mach R.L."/>
            <person name="Mach-Aigner A.R."/>
            <person name="Javad Rahimi M."/>
            <person name="Salim K.A."/>
            <person name="Chan C.M."/>
            <person name="Lim L.B.L."/>
            <person name="Cai F."/>
            <person name="Druzhinina I.S."/>
            <person name="U'Ren J.M."/>
            <person name="Derntl C."/>
        </authorList>
    </citation>
    <scope>NUCLEOTIDE SEQUENCE</scope>
    <source>
        <strain evidence="2">TUCIM 5799</strain>
    </source>
</reference>
<evidence type="ECO:0000256" key="1">
    <source>
        <dbReference type="ARBA" id="ARBA00008383"/>
    </source>
</evidence>
<dbReference type="AlphaFoldDB" id="A0A9P9WTT6"/>
<dbReference type="InterPro" id="IPR023606">
    <property type="entry name" value="CoA-Trfase_III_dom_1_sf"/>
</dbReference>
<dbReference type="EMBL" id="JAFIMR010000004">
    <property type="protein sequence ID" value="KAI1879255.1"/>
    <property type="molecule type" value="Genomic_DNA"/>
</dbReference>
<comment type="similarity">
    <text evidence="1">Belongs to the CoA-transferase III family.</text>
</comment>
<evidence type="ECO:0008006" key="4">
    <source>
        <dbReference type="Google" id="ProtNLM"/>
    </source>
</evidence>
<dbReference type="GO" id="GO:0003824">
    <property type="term" value="F:catalytic activity"/>
    <property type="evidence" value="ECO:0007669"/>
    <property type="project" value="InterPro"/>
</dbReference>
<dbReference type="PANTHER" id="PTHR48229">
    <property type="entry name" value="CAIB/BAIF FAMILY ENZYME (AFU_ORTHOLOGUE AFUA_1G05360)-RELATED"/>
    <property type="match status" value="1"/>
</dbReference>
<dbReference type="SUPFAM" id="SSF89796">
    <property type="entry name" value="CoA-transferase family III (CaiB/BaiF)"/>
    <property type="match status" value="2"/>
</dbReference>
<evidence type="ECO:0000313" key="3">
    <source>
        <dbReference type="Proteomes" id="UP000829685"/>
    </source>
</evidence>
<comment type="caution">
    <text evidence="2">The sequence shown here is derived from an EMBL/GenBank/DDBJ whole genome shotgun (WGS) entry which is preliminary data.</text>
</comment>
<organism evidence="2 3">
    <name type="scientific">Neoarthrinium moseri</name>
    <dbReference type="NCBI Taxonomy" id="1658444"/>
    <lineage>
        <taxon>Eukaryota</taxon>
        <taxon>Fungi</taxon>
        <taxon>Dikarya</taxon>
        <taxon>Ascomycota</taxon>
        <taxon>Pezizomycotina</taxon>
        <taxon>Sordariomycetes</taxon>
        <taxon>Xylariomycetidae</taxon>
        <taxon>Amphisphaeriales</taxon>
        <taxon>Apiosporaceae</taxon>
        <taxon>Neoarthrinium</taxon>
    </lineage>
</organism>
<dbReference type="Gene3D" id="3.40.50.10540">
    <property type="entry name" value="Crotonobetainyl-coa:carnitine coa-transferase, domain 1"/>
    <property type="match status" value="1"/>
</dbReference>
<sequence>MGDYSIQKEAERIFREVLLKDERLGLPSEVHEAASRTIIDTATTIAKPFLPAPTKASETSTALWALLATYGNSITKHRFGVEQSVTVNSDVATLFIFAFMLVKLGGKSITDPEVVPRYQRYDLHLQHTPWRRLCTNVYPTRDGRWFHTHGSLDATKTLQMLGLPTHDPEKDETEIIRRYCKKVSEFDAEWLDLEANEHWRQSGCIALTKEEYLASEHGRAVAHDPVYIIEHFPSENLPPIPWPRSDTETFRPLEGIKILNLTRAIAGPTIARLAALFGATVLRISNDQLAELGAILVESNIGKRDVNLDLKSDDGRQALLRLLEDADVILDGFRPGALDRLGFGPKYVHELARRRGRGIIYARENCYGWNGPLSHRSGWQMISDAVVGLSWEMGRFVGLDEPIVPPLPNADFQTGIIGCLGIMNALDRRTRDGGNYLVSMSLNQYNSFLLSVGSQEPNIQDGLKDKWNDLDFRHYDNMNRILRKLIPAFRSKVPELFVAKNFTKISAEWGKTHEEMEILVPAVRYEQTRLLYDLGSCEKGLHRAEWPA</sequence>
<dbReference type="Proteomes" id="UP000829685">
    <property type="component" value="Unassembled WGS sequence"/>
</dbReference>
<gene>
    <name evidence="2" type="ORF">JX265_002209</name>
</gene>
<dbReference type="Pfam" id="PF02515">
    <property type="entry name" value="CoA_transf_3"/>
    <property type="match status" value="1"/>
</dbReference>
<dbReference type="PANTHER" id="PTHR48229:SF1">
    <property type="entry name" value="ALPHA METHYLACYL-COA RACEMASE-RELATED"/>
    <property type="match status" value="1"/>
</dbReference>
<keyword evidence="3" id="KW-1185">Reference proteome</keyword>
<name>A0A9P9WTT6_9PEZI</name>
<evidence type="ECO:0000313" key="2">
    <source>
        <dbReference type="EMBL" id="KAI1879255.1"/>
    </source>
</evidence>
<proteinExistence type="inferred from homology"/>
<protein>
    <recommendedName>
        <fullName evidence="4">CAIB/BAIF family enzyme</fullName>
    </recommendedName>
</protein>
<dbReference type="InterPro" id="IPR052985">
    <property type="entry name" value="CoA-trans_III_biosynth/detox"/>
</dbReference>
<dbReference type="InterPro" id="IPR003673">
    <property type="entry name" value="CoA-Trfase_fam_III"/>
</dbReference>
<accession>A0A9P9WTT6</accession>